<dbReference type="FunFam" id="1.10.472.10:FF:000006">
    <property type="entry name" value="Cyclin I"/>
    <property type="match status" value="1"/>
</dbReference>
<dbReference type="OrthoDB" id="769138at2759"/>
<dbReference type="InterPro" id="IPR048258">
    <property type="entry name" value="Cyclins_cyclin-box"/>
</dbReference>
<dbReference type="PROSITE" id="PS00292">
    <property type="entry name" value="CYCLINS"/>
    <property type="match status" value="1"/>
</dbReference>
<evidence type="ECO:0000259" key="5">
    <source>
        <dbReference type="SMART" id="SM00385"/>
    </source>
</evidence>
<name>A0A7J7JME0_BUGNE</name>
<protein>
    <submittedName>
        <fullName evidence="6">CCNI2</fullName>
    </submittedName>
</protein>
<keyword evidence="2 4" id="KW-0195">Cyclin</keyword>
<reference evidence="6" key="1">
    <citation type="submission" date="2020-06" db="EMBL/GenBank/DDBJ databases">
        <title>Draft genome of Bugula neritina, a colonial animal packing powerful symbionts and potential medicines.</title>
        <authorList>
            <person name="Rayko M."/>
        </authorList>
    </citation>
    <scope>NUCLEOTIDE SEQUENCE [LARGE SCALE GENOMIC DNA]</scope>
    <source>
        <strain evidence="6">Kwan_BN1</strain>
    </source>
</reference>
<sequence length="162" mass="18006">MMGEALHKEKCMWKPLELDGSSTKNGFSVTYEHRADIIQWLSDVSQQFQFYPEALALAVSLLDKFLCSVKVQLRYLKCVALTCMHIASKITEEDEIVPHVADLVSLTAANCSTDDIVRMERLILNKLSWNVNMATPLHFLQVLSSGGGAPCLPVSPAVTFAY</sequence>
<dbReference type="Pfam" id="PF00134">
    <property type="entry name" value="Cyclin_N"/>
    <property type="match status" value="1"/>
</dbReference>
<dbReference type="Gene3D" id="1.10.472.10">
    <property type="entry name" value="Cyclin-like"/>
    <property type="match status" value="2"/>
</dbReference>
<dbReference type="SMART" id="SM00385">
    <property type="entry name" value="CYCLIN"/>
    <property type="match status" value="1"/>
</dbReference>
<dbReference type="AlphaFoldDB" id="A0A7J7JME0"/>
<dbReference type="InterPro" id="IPR036915">
    <property type="entry name" value="Cyclin-like_sf"/>
</dbReference>
<keyword evidence="7" id="KW-1185">Reference proteome</keyword>
<dbReference type="SUPFAM" id="SSF47954">
    <property type="entry name" value="Cyclin-like"/>
    <property type="match status" value="1"/>
</dbReference>
<comment type="caution">
    <text evidence="6">The sequence shown here is derived from an EMBL/GenBank/DDBJ whole genome shotgun (WGS) entry which is preliminary data.</text>
</comment>
<keyword evidence="3" id="KW-0131">Cell cycle</keyword>
<dbReference type="Proteomes" id="UP000593567">
    <property type="component" value="Unassembled WGS sequence"/>
</dbReference>
<proteinExistence type="inferred from homology"/>
<dbReference type="InterPro" id="IPR039361">
    <property type="entry name" value="Cyclin"/>
</dbReference>
<dbReference type="EMBL" id="VXIV02002248">
    <property type="protein sequence ID" value="KAF6026568.1"/>
    <property type="molecule type" value="Genomic_DNA"/>
</dbReference>
<evidence type="ECO:0000256" key="1">
    <source>
        <dbReference type="ARBA" id="ARBA00022618"/>
    </source>
</evidence>
<comment type="similarity">
    <text evidence="4">Belongs to the cyclin family.</text>
</comment>
<dbReference type="GO" id="GO:0051301">
    <property type="term" value="P:cell division"/>
    <property type="evidence" value="ECO:0007669"/>
    <property type="project" value="UniProtKB-KW"/>
</dbReference>
<accession>A0A7J7JME0</accession>
<evidence type="ECO:0000256" key="3">
    <source>
        <dbReference type="ARBA" id="ARBA00023306"/>
    </source>
</evidence>
<dbReference type="InterPro" id="IPR013763">
    <property type="entry name" value="Cyclin-like_dom"/>
</dbReference>
<evidence type="ECO:0000313" key="6">
    <source>
        <dbReference type="EMBL" id="KAF6026568.1"/>
    </source>
</evidence>
<keyword evidence="1" id="KW-0132">Cell division</keyword>
<gene>
    <name evidence="6" type="ORF">EB796_015120</name>
</gene>
<evidence type="ECO:0000313" key="7">
    <source>
        <dbReference type="Proteomes" id="UP000593567"/>
    </source>
</evidence>
<feature type="domain" description="Cyclin-like" evidence="5">
    <location>
        <begin position="39"/>
        <end position="125"/>
    </location>
</feature>
<evidence type="ECO:0000256" key="2">
    <source>
        <dbReference type="ARBA" id="ARBA00023127"/>
    </source>
</evidence>
<dbReference type="PANTHER" id="PTHR10177">
    <property type="entry name" value="CYCLINS"/>
    <property type="match status" value="1"/>
</dbReference>
<evidence type="ECO:0000256" key="4">
    <source>
        <dbReference type="RuleBase" id="RU000383"/>
    </source>
</evidence>
<dbReference type="InterPro" id="IPR006671">
    <property type="entry name" value="Cyclin_N"/>
</dbReference>
<organism evidence="6 7">
    <name type="scientific">Bugula neritina</name>
    <name type="common">Brown bryozoan</name>
    <name type="synonym">Sertularia neritina</name>
    <dbReference type="NCBI Taxonomy" id="10212"/>
    <lineage>
        <taxon>Eukaryota</taxon>
        <taxon>Metazoa</taxon>
        <taxon>Spiralia</taxon>
        <taxon>Lophotrochozoa</taxon>
        <taxon>Bryozoa</taxon>
        <taxon>Gymnolaemata</taxon>
        <taxon>Cheilostomatida</taxon>
        <taxon>Flustrina</taxon>
        <taxon>Buguloidea</taxon>
        <taxon>Bugulidae</taxon>
        <taxon>Bugula</taxon>
    </lineage>
</organism>